<dbReference type="SUPFAM" id="SSF51219">
    <property type="entry name" value="TRAP-like"/>
    <property type="match status" value="1"/>
</dbReference>
<comment type="caution">
    <text evidence="1">The sequence shown here is derived from an EMBL/GenBank/DDBJ whole genome shotgun (WGS) entry which is preliminary data.</text>
</comment>
<dbReference type="Gene3D" id="3.60.160.10">
    <property type="entry name" value="Mitochondrial biogenesis AIM24"/>
    <property type="match status" value="1"/>
</dbReference>
<proteinExistence type="predicted"/>
<dbReference type="NCBIfam" id="TIGR00266">
    <property type="entry name" value="TIGR00266 family protein"/>
    <property type="match status" value="1"/>
</dbReference>
<dbReference type="InterPro" id="IPR036983">
    <property type="entry name" value="AIM24_sf"/>
</dbReference>
<gene>
    <name evidence="1" type="ORF">AACH11_09830</name>
</gene>
<dbReference type="InterPro" id="IPR016031">
    <property type="entry name" value="Trp_RNA-bd_attenuator-like_dom"/>
</dbReference>
<name>A0ABU9B942_9BURK</name>
<accession>A0ABU9B942</accession>
<dbReference type="Proteomes" id="UP001368500">
    <property type="component" value="Unassembled WGS sequence"/>
</dbReference>
<reference evidence="1 2" key="1">
    <citation type="submission" date="2024-04" db="EMBL/GenBank/DDBJ databases">
        <title>Novel species of the genus Ideonella isolated from streams.</title>
        <authorList>
            <person name="Lu H."/>
        </authorList>
    </citation>
    <scope>NUCLEOTIDE SEQUENCE [LARGE SCALE GENOMIC DNA]</scope>
    <source>
        <strain evidence="1 2">BYS139W</strain>
    </source>
</reference>
<dbReference type="PANTHER" id="PTHR43657:SF1">
    <property type="entry name" value="ALTERED INHERITANCE OF MITOCHONDRIA PROTEIN 24, MITOCHONDRIAL"/>
    <property type="match status" value="1"/>
</dbReference>
<dbReference type="InterPro" id="IPR002838">
    <property type="entry name" value="AIM24"/>
</dbReference>
<dbReference type="Pfam" id="PF01987">
    <property type="entry name" value="AIM24"/>
    <property type="match status" value="1"/>
</dbReference>
<sequence length="271" mass="28271">MAMDVVDYEIKGSEMQFVEVELDPGEAAVGEAGSLFFMDAGIAMDTVFGDGRQQAGGLFGKLLGAGKRLITGESLFTTVYTNQAPAKQRVAFGAPYPGKILPMDLRTLGGTLICQKDSFLCAARGVSLGIHFQQKLSVGFFGGEGFVMQKLEGDGLAFVHAGGTVVKRQLQPGQTLMVDTGCLVAYTPDVDFEIQYVGKIKTALFGGEGLFFARVTGPGTVWLQSLPFSRLASRVFAAAPQTGGSREEGSMLGGLAGGAALGGLFGGGDDD</sequence>
<organism evidence="1 2">
    <name type="scientific">Pseudaquabacterium rugosum</name>
    <dbReference type="NCBI Taxonomy" id="2984194"/>
    <lineage>
        <taxon>Bacteria</taxon>
        <taxon>Pseudomonadati</taxon>
        <taxon>Pseudomonadota</taxon>
        <taxon>Betaproteobacteria</taxon>
        <taxon>Burkholderiales</taxon>
        <taxon>Sphaerotilaceae</taxon>
        <taxon>Pseudaquabacterium</taxon>
    </lineage>
</organism>
<dbReference type="EMBL" id="JBBUTF010000007">
    <property type="protein sequence ID" value="MEK8026256.1"/>
    <property type="molecule type" value="Genomic_DNA"/>
</dbReference>
<keyword evidence="2" id="KW-1185">Reference proteome</keyword>
<dbReference type="RefSeq" id="WP_341374034.1">
    <property type="nucleotide sequence ID" value="NZ_JBBUTF010000007.1"/>
</dbReference>
<protein>
    <submittedName>
        <fullName evidence="1">TIGR00266 family protein</fullName>
    </submittedName>
</protein>
<dbReference type="PANTHER" id="PTHR43657">
    <property type="entry name" value="TRYPTOPHAN RNA-BINDING ATTENUATOR PROTEIN-LIKE PROTEIN"/>
    <property type="match status" value="1"/>
</dbReference>
<evidence type="ECO:0000313" key="2">
    <source>
        <dbReference type="Proteomes" id="UP001368500"/>
    </source>
</evidence>
<evidence type="ECO:0000313" key="1">
    <source>
        <dbReference type="EMBL" id="MEK8026256.1"/>
    </source>
</evidence>